<accession>A0A8J2J8K6</accession>
<protein>
    <submittedName>
        <fullName evidence="2">Uncharacterized protein</fullName>
    </submittedName>
</protein>
<keyword evidence="3" id="KW-1185">Reference proteome</keyword>
<feature type="compositionally biased region" description="Polar residues" evidence="1">
    <location>
        <begin position="44"/>
        <end position="59"/>
    </location>
</feature>
<sequence>MQYIEEGIAVFEYLKLNLPLNVYLAQHDVVIKHLFHHSLRRNHNTSSGSDSNPKRSQAVNDEPSFLKSMNNSHLSKRDGDDEEAKDNEERHNQIKLQWYPFHSHR</sequence>
<reference evidence="2" key="1">
    <citation type="submission" date="2021-06" db="EMBL/GenBank/DDBJ databases">
        <authorList>
            <person name="Hodson N. C."/>
            <person name="Mongue J. A."/>
            <person name="Jaron S. K."/>
        </authorList>
    </citation>
    <scope>NUCLEOTIDE SEQUENCE</scope>
</reference>
<dbReference type="EMBL" id="CAJVCH010032381">
    <property type="protein sequence ID" value="CAG7711674.1"/>
    <property type="molecule type" value="Genomic_DNA"/>
</dbReference>
<name>A0A8J2J8K6_9HEXA</name>
<dbReference type="Proteomes" id="UP000708208">
    <property type="component" value="Unassembled WGS sequence"/>
</dbReference>
<evidence type="ECO:0000313" key="2">
    <source>
        <dbReference type="EMBL" id="CAG7711674.1"/>
    </source>
</evidence>
<evidence type="ECO:0000313" key="3">
    <source>
        <dbReference type="Proteomes" id="UP000708208"/>
    </source>
</evidence>
<organism evidence="2 3">
    <name type="scientific">Allacma fusca</name>
    <dbReference type="NCBI Taxonomy" id="39272"/>
    <lineage>
        <taxon>Eukaryota</taxon>
        <taxon>Metazoa</taxon>
        <taxon>Ecdysozoa</taxon>
        <taxon>Arthropoda</taxon>
        <taxon>Hexapoda</taxon>
        <taxon>Collembola</taxon>
        <taxon>Symphypleona</taxon>
        <taxon>Sminthuridae</taxon>
        <taxon>Allacma</taxon>
    </lineage>
</organism>
<dbReference type="AlphaFoldDB" id="A0A8J2J8K6"/>
<feature type="region of interest" description="Disordered" evidence="1">
    <location>
        <begin position="41"/>
        <end position="105"/>
    </location>
</feature>
<comment type="caution">
    <text evidence="2">The sequence shown here is derived from an EMBL/GenBank/DDBJ whole genome shotgun (WGS) entry which is preliminary data.</text>
</comment>
<gene>
    <name evidence="2" type="ORF">AFUS01_LOCUS5109</name>
</gene>
<evidence type="ECO:0000256" key="1">
    <source>
        <dbReference type="SAM" id="MobiDB-lite"/>
    </source>
</evidence>
<proteinExistence type="predicted"/>